<dbReference type="EMBL" id="CAUYUE010000012">
    <property type="protein sequence ID" value="CAK0785239.1"/>
    <property type="molecule type" value="Genomic_DNA"/>
</dbReference>
<dbReference type="EC" id="3.2.1.28" evidence="2"/>
<protein>
    <recommendedName>
        <fullName evidence="2">Trehalase</fullName>
        <ecNumber evidence="2">3.2.1.28</ecNumber>
    </recommendedName>
    <alternativeName>
        <fullName evidence="2">Alpha-trehalose glucohydrolase</fullName>
    </alternativeName>
</protein>
<comment type="catalytic activity">
    <reaction evidence="2">
        <text>alpha,alpha-trehalose + H2O = alpha-D-glucose + beta-D-glucose</text>
        <dbReference type="Rhea" id="RHEA:32675"/>
        <dbReference type="ChEBI" id="CHEBI:15377"/>
        <dbReference type="ChEBI" id="CHEBI:15903"/>
        <dbReference type="ChEBI" id="CHEBI:16551"/>
        <dbReference type="ChEBI" id="CHEBI:17925"/>
        <dbReference type="EC" id="3.2.1.28"/>
    </reaction>
</comment>
<dbReference type="Proteomes" id="UP001314263">
    <property type="component" value="Unassembled WGS sequence"/>
</dbReference>
<evidence type="ECO:0000313" key="4">
    <source>
        <dbReference type="Proteomes" id="UP001314263"/>
    </source>
</evidence>
<comment type="similarity">
    <text evidence="1 2">Belongs to the glycosyl hydrolase 37 family.</text>
</comment>
<evidence type="ECO:0000313" key="3">
    <source>
        <dbReference type="EMBL" id="CAK0785239.1"/>
    </source>
</evidence>
<comment type="caution">
    <text evidence="3">The sequence shown here is derived from an EMBL/GenBank/DDBJ whole genome shotgun (WGS) entry which is preliminary data.</text>
</comment>
<keyword evidence="4" id="KW-1185">Reference proteome</keyword>
<dbReference type="PANTHER" id="PTHR23403">
    <property type="entry name" value="TREHALASE"/>
    <property type="match status" value="1"/>
</dbReference>
<dbReference type="GO" id="GO:0004555">
    <property type="term" value="F:alpha,alpha-trehalase activity"/>
    <property type="evidence" value="ECO:0007669"/>
    <property type="project" value="UniProtKB-EC"/>
</dbReference>
<evidence type="ECO:0000256" key="1">
    <source>
        <dbReference type="ARBA" id="ARBA00005615"/>
    </source>
</evidence>
<sequence length="544" mass="61025">MEEIWTHGPLLRYVQLSGRFKDDKDFVDLPLASGPSRQALLRIVESSNDRTICAYPVQDLLDYFAQEPSGVTQHTPVDYKAAPDDFLPHVTHADIRMWAFFVHRRWADLCRKADATACSASSLLPMSGYFFVPGQRFRELYYWDSFWVVKGLLVSSMQESAKVVVSNLIGLLKTYGFVPNGSRSYYLNRSQPPLLSHMVAAVYDNTGDMAFLQSAFSALQLEHKYWTSPPKRLRVTDARQRTPAVHSLARYYAETTEPRPEGYRKDVEAAAGLSGTAAKEKYREIATTAESGWDFSSRWGQKTSHVIPVDLNCFLLMMERNMQRFAKKLGMPDKEEDYGLAAHKREVAIRELMTVPSRPGVWTDLVIAGPVDSFKIGASCVYKVEQRHSAGSYASDYLPIWAGLAASPEAAFAGVCEMHRAGLVHEGGIATSDRKDTGEQWDGSNAWPPLQAMIIEGLQEHGGPQGQECARMLAQQWLASNFRGWLKHGQMFEKLDAERPGEPGGQGEYCVQTGFGWSNGVVLQLLATYGWHPELLEQPRPWVK</sequence>
<dbReference type="AlphaFoldDB" id="A0AAV1IGW3"/>
<reference evidence="3 4" key="1">
    <citation type="submission" date="2023-10" db="EMBL/GenBank/DDBJ databases">
        <authorList>
            <person name="Maclean D."/>
            <person name="Macfadyen A."/>
        </authorList>
    </citation>
    <scope>NUCLEOTIDE SEQUENCE [LARGE SCALE GENOMIC DNA]</scope>
</reference>
<organism evidence="3 4">
    <name type="scientific">Coccomyxa viridis</name>
    <dbReference type="NCBI Taxonomy" id="1274662"/>
    <lineage>
        <taxon>Eukaryota</taxon>
        <taxon>Viridiplantae</taxon>
        <taxon>Chlorophyta</taxon>
        <taxon>core chlorophytes</taxon>
        <taxon>Trebouxiophyceae</taxon>
        <taxon>Trebouxiophyceae incertae sedis</taxon>
        <taxon>Coccomyxaceae</taxon>
        <taxon>Coccomyxa</taxon>
    </lineage>
</organism>
<dbReference type="GO" id="GO:0005993">
    <property type="term" value="P:trehalose catabolic process"/>
    <property type="evidence" value="ECO:0007669"/>
    <property type="project" value="TreeGrafter"/>
</dbReference>
<accession>A0AAV1IGW3</accession>
<dbReference type="PANTHER" id="PTHR23403:SF1">
    <property type="entry name" value="TREHALASE"/>
    <property type="match status" value="1"/>
</dbReference>
<dbReference type="Pfam" id="PF01204">
    <property type="entry name" value="Trehalase"/>
    <property type="match status" value="1"/>
</dbReference>
<evidence type="ECO:0000256" key="2">
    <source>
        <dbReference type="RuleBase" id="RU361180"/>
    </source>
</evidence>
<dbReference type="InterPro" id="IPR008928">
    <property type="entry name" value="6-hairpin_glycosidase_sf"/>
</dbReference>
<keyword evidence="2" id="KW-0378">Hydrolase</keyword>
<proteinExistence type="inferred from homology"/>
<keyword evidence="2" id="KW-0326">Glycosidase</keyword>
<dbReference type="InterPro" id="IPR012341">
    <property type="entry name" value="6hp_glycosidase-like_sf"/>
</dbReference>
<dbReference type="SUPFAM" id="SSF48208">
    <property type="entry name" value="Six-hairpin glycosidases"/>
    <property type="match status" value="1"/>
</dbReference>
<dbReference type="PRINTS" id="PR00744">
    <property type="entry name" value="GLHYDRLASE37"/>
</dbReference>
<gene>
    <name evidence="3" type="ORF">CVIRNUC_008445</name>
</gene>
<name>A0AAV1IGW3_9CHLO</name>
<dbReference type="InterPro" id="IPR001661">
    <property type="entry name" value="Glyco_hydro_37"/>
</dbReference>
<dbReference type="Gene3D" id="1.50.10.10">
    <property type="match status" value="1"/>
</dbReference>